<dbReference type="Gene3D" id="3.90.180.10">
    <property type="entry name" value="Medium-chain alcohol dehydrogenases, catalytic domain"/>
    <property type="match status" value="1"/>
</dbReference>
<feature type="domain" description="Enoyl reductase (ER)" evidence="2">
    <location>
        <begin position="20"/>
        <end position="363"/>
    </location>
</feature>
<dbReference type="Pfam" id="PF00107">
    <property type="entry name" value="ADH_zinc_N"/>
    <property type="match status" value="1"/>
</dbReference>
<name>A0A225AYK5_TALAT</name>
<dbReference type="Pfam" id="PF16884">
    <property type="entry name" value="ADH_N_2"/>
    <property type="match status" value="1"/>
</dbReference>
<dbReference type="OrthoDB" id="809632at2759"/>
<evidence type="ECO:0000313" key="3">
    <source>
        <dbReference type="EMBL" id="OKL58577.1"/>
    </source>
</evidence>
<dbReference type="RefSeq" id="XP_020118698.1">
    <property type="nucleotide sequence ID" value="XM_020268499.1"/>
</dbReference>
<proteinExistence type="predicted"/>
<dbReference type="EMBL" id="LFMY01000009">
    <property type="protein sequence ID" value="OKL58577.1"/>
    <property type="molecule type" value="Genomic_DNA"/>
</dbReference>
<dbReference type="SUPFAM" id="SSF51735">
    <property type="entry name" value="NAD(P)-binding Rossmann-fold domains"/>
    <property type="match status" value="1"/>
</dbReference>
<keyword evidence="4" id="KW-1185">Reference proteome</keyword>
<dbReference type="Gene3D" id="3.40.50.720">
    <property type="entry name" value="NAD(P)-binding Rossmann-like Domain"/>
    <property type="match status" value="1"/>
</dbReference>
<dbReference type="InterPro" id="IPR020843">
    <property type="entry name" value="ER"/>
</dbReference>
<dbReference type="FunFam" id="3.40.50.720:FF:000121">
    <property type="entry name" value="Prostaglandin reductase 2"/>
    <property type="match status" value="1"/>
</dbReference>
<dbReference type="PANTHER" id="PTHR43205:SF7">
    <property type="entry name" value="PROSTAGLANDIN REDUCTASE 1"/>
    <property type="match status" value="1"/>
</dbReference>
<evidence type="ECO:0000256" key="1">
    <source>
        <dbReference type="ARBA" id="ARBA00023002"/>
    </source>
</evidence>
<evidence type="ECO:0000313" key="4">
    <source>
        <dbReference type="Proteomes" id="UP000214365"/>
    </source>
</evidence>
<organism evidence="3 4">
    <name type="scientific">Talaromyces atroroseus</name>
    <dbReference type="NCBI Taxonomy" id="1441469"/>
    <lineage>
        <taxon>Eukaryota</taxon>
        <taxon>Fungi</taxon>
        <taxon>Dikarya</taxon>
        <taxon>Ascomycota</taxon>
        <taxon>Pezizomycotina</taxon>
        <taxon>Eurotiomycetes</taxon>
        <taxon>Eurotiomycetidae</taxon>
        <taxon>Eurotiales</taxon>
        <taxon>Trichocomaceae</taxon>
        <taxon>Talaromyces</taxon>
        <taxon>Talaromyces sect. Trachyspermi</taxon>
    </lineage>
</organism>
<dbReference type="Proteomes" id="UP000214365">
    <property type="component" value="Unassembled WGS sequence"/>
</dbReference>
<sequence>MVQNKALVYKKLPSGTPVVGEHLAIEALDFDLSQPIPDGGLLVRGLYFSLDPYMRGRMRDPLTTSSYVPAFPLDKPMVAYGLVQVIKSANPKYAAGSIVFGIFEIAEYSVAAVPARFELPIGQTIDSKEFVAAAAAGGSKKVNGVELSYYLSVLGMTGLTAYSSLYEIGQPKKGETIFISSAAGAVGQIVGQIAKREGLRVIGSVGDDAKLAFIVNELGFDAGWNYKKGETPLEALKRLAPEGVDIYYDNVGGEQLDAALQTMNVGGRIVVCGMISQYNLPADQKYPIKTLGALVSKRVRMQGFLVNDPDFGPKYLKERNERISEWLAEGSIVCKEDVSYGIDSAPTAFVDMLAGKNFGKAVVKVADPE</sequence>
<dbReference type="InterPro" id="IPR013149">
    <property type="entry name" value="ADH-like_C"/>
</dbReference>
<keyword evidence="1" id="KW-0560">Oxidoreductase</keyword>
<dbReference type="GeneID" id="31005958"/>
<protein>
    <recommendedName>
        <fullName evidence="2">Enoyl reductase (ER) domain-containing protein</fullName>
    </recommendedName>
</protein>
<dbReference type="SUPFAM" id="SSF50129">
    <property type="entry name" value="GroES-like"/>
    <property type="match status" value="1"/>
</dbReference>
<accession>A0A225AYK5</accession>
<dbReference type="SMART" id="SM00829">
    <property type="entry name" value="PKS_ER"/>
    <property type="match status" value="1"/>
</dbReference>
<dbReference type="CDD" id="cd05288">
    <property type="entry name" value="PGDH"/>
    <property type="match status" value="1"/>
</dbReference>
<reference evidence="3 4" key="1">
    <citation type="submission" date="2015-06" db="EMBL/GenBank/DDBJ databases">
        <title>Talaromyces atroroseus IBT 11181 draft genome.</title>
        <authorList>
            <person name="Rasmussen K.B."/>
            <person name="Rasmussen S."/>
            <person name="Petersen B."/>
            <person name="Sicheritz-Ponten T."/>
            <person name="Mortensen U.H."/>
            <person name="Thrane U."/>
        </authorList>
    </citation>
    <scope>NUCLEOTIDE SEQUENCE [LARGE SCALE GENOMIC DNA]</scope>
    <source>
        <strain evidence="3 4">IBT 11181</strain>
    </source>
</reference>
<gene>
    <name evidence="3" type="ORF">UA08_06202</name>
</gene>
<dbReference type="InterPro" id="IPR045010">
    <property type="entry name" value="MDR_fam"/>
</dbReference>
<dbReference type="InterPro" id="IPR041694">
    <property type="entry name" value="ADH_N_2"/>
</dbReference>
<comment type="caution">
    <text evidence="3">The sequence shown here is derived from an EMBL/GenBank/DDBJ whole genome shotgun (WGS) entry which is preliminary data.</text>
</comment>
<dbReference type="AlphaFoldDB" id="A0A225AYK5"/>
<dbReference type="InterPro" id="IPR011032">
    <property type="entry name" value="GroES-like_sf"/>
</dbReference>
<dbReference type="InterPro" id="IPR036291">
    <property type="entry name" value="NAD(P)-bd_dom_sf"/>
</dbReference>
<dbReference type="PANTHER" id="PTHR43205">
    <property type="entry name" value="PROSTAGLANDIN REDUCTASE"/>
    <property type="match status" value="1"/>
</dbReference>
<evidence type="ECO:0000259" key="2">
    <source>
        <dbReference type="SMART" id="SM00829"/>
    </source>
</evidence>
<dbReference type="GO" id="GO:0016628">
    <property type="term" value="F:oxidoreductase activity, acting on the CH-CH group of donors, NAD or NADP as acceptor"/>
    <property type="evidence" value="ECO:0007669"/>
    <property type="project" value="InterPro"/>
</dbReference>